<dbReference type="PANTHER" id="PTHR13128">
    <property type="entry name" value="VACUOLAR PROTEIN-SORTING-ASSOCIATED PROTEIN 36"/>
    <property type="match status" value="1"/>
</dbReference>
<feature type="region of interest" description="Disordered" evidence="6">
    <location>
        <begin position="232"/>
        <end position="267"/>
    </location>
</feature>
<keyword evidence="9" id="KW-1185">Reference proteome</keyword>
<feature type="compositionally biased region" description="Pro residues" evidence="6">
    <location>
        <begin position="183"/>
        <end position="193"/>
    </location>
</feature>
<comment type="function">
    <text evidence="5">Component of the ESCRT-II complex (endosomal sorting complex required for transport II), which is required for multivesicular body (MVB) formation and sorting of endosomal cargo proteins into MVBs.</text>
</comment>
<organism evidence="8 9">
    <name type="scientific">Athelia psychrophila</name>
    <dbReference type="NCBI Taxonomy" id="1759441"/>
    <lineage>
        <taxon>Eukaryota</taxon>
        <taxon>Fungi</taxon>
        <taxon>Dikarya</taxon>
        <taxon>Basidiomycota</taxon>
        <taxon>Agaricomycotina</taxon>
        <taxon>Agaricomycetes</taxon>
        <taxon>Agaricomycetidae</taxon>
        <taxon>Atheliales</taxon>
        <taxon>Atheliaceae</taxon>
        <taxon>Athelia</taxon>
    </lineage>
</organism>
<dbReference type="GO" id="GO:0032266">
    <property type="term" value="F:phosphatidylinositol-3-phosphate binding"/>
    <property type="evidence" value="ECO:0007669"/>
    <property type="project" value="UniProtKB-UniRule"/>
</dbReference>
<dbReference type="Gene3D" id="1.10.10.10">
    <property type="entry name" value="Winged helix-like DNA-binding domain superfamily/Winged helix DNA-binding domain"/>
    <property type="match status" value="1"/>
</dbReference>
<dbReference type="InterPro" id="IPR036388">
    <property type="entry name" value="WH-like_DNA-bd_sf"/>
</dbReference>
<proteinExistence type="inferred from homology"/>
<dbReference type="GO" id="GO:0000814">
    <property type="term" value="C:ESCRT II complex"/>
    <property type="evidence" value="ECO:0007669"/>
    <property type="project" value="UniProtKB-UniRule"/>
</dbReference>
<dbReference type="SUPFAM" id="SSF50729">
    <property type="entry name" value="PH domain-like"/>
    <property type="match status" value="2"/>
</dbReference>
<dbReference type="STRING" id="436010.A0A166R554"/>
<feature type="region of interest" description="Disordered" evidence="6">
    <location>
        <begin position="415"/>
        <end position="437"/>
    </location>
</feature>
<dbReference type="Gene3D" id="2.30.29.30">
    <property type="entry name" value="Pleckstrin-homology domain (PH domain)/Phosphotyrosine-binding domain (PTB)"/>
    <property type="match status" value="1"/>
</dbReference>
<evidence type="ECO:0000313" key="8">
    <source>
        <dbReference type="EMBL" id="KZP27912.1"/>
    </source>
</evidence>
<evidence type="ECO:0000259" key="7">
    <source>
        <dbReference type="PROSITE" id="PS51495"/>
    </source>
</evidence>
<sequence>MVLQRYTRHVDGTIPIAALLYNDEELLASQDNTGIYDGPNKSPLHQDGTVHATTHRLFFIDARLKHTHLTSFALDLAHVKYTTHYAGLFTSSPKVTLLLAAAAPSAQESSESPHRSASAGSDQDAPSGWECEVCGEKNAPGLSPAAAQVCSLCGVRRSAVPVQMHSQDFTSSSSLPSALPSPSHSPAPTPAAPPSSSSSKVPNIACTACTFLNHPSLQDCEVCATPLPRPHALPSTGPGRSALTAKSAPATRAVSPAPPGELDPASSPVVKLSFRRGGDKAFYAELKRGLLRKAWLSCGQGAAGIMRTAEISAMDTAQGMSDALMDLETLRVQARDMVRLAAELNERLTAVSAAPGTPSPHAPAPEPEEATFIRSSLAQLGLQMQNAPVTHDMVRDERRWLDELARELAGVLVGSSDARTDPNENGKETGTGTWVRAGDKAGAGAGMMRARGIVALDEVWGGWNRARGVALIPPATLLAVLPRLVFHTDPRAHVAREEGLTVGLAGEMIEDAERAGAVWWYPDVFAGYTWDGQDD</sequence>
<dbReference type="InterPro" id="IPR040608">
    <property type="entry name" value="Snf8/Vps36"/>
</dbReference>
<dbReference type="GO" id="GO:0043328">
    <property type="term" value="P:protein transport to vacuole involved in ubiquitin-dependent protein catabolic process via the multivesicular body sorting pathway"/>
    <property type="evidence" value="ECO:0007669"/>
    <property type="project" value="UniProtKB-UniRule"/>
</dbReference>
<feature type="compositionally biased region" description="Basic and acidic residues" evidence="6">
    <location>
        <begin position="418"/>
        <end position="427"/>
    </location>
</feature>
<keyword evidence="5" id="KW-0813">Transport</keyword>
<dbReference type="InterPro" id="IPR037855">
    <property type="entry name" value="Vps36"/>
</dbReference>
<evidence type="ECO:0000256" key="6">
    <source>
        <dbReference type="SAM" id="MobiDB-lite"/>
    </source>
</evidence>
<comment type="similarity">
    <text evidence="1 5">Belongs to the VPS36 family.</text>
</comment>
<dbReference type="Pfam" id="PF04157">
    <property type="entry name" value="EAP30"/>
    <property type="match status" value="1"/>
</dbReference>
<protein>
    <recommendedName>
        <fullName evidence="5">Vacuolar protein-sorting-associated protein 36</fullName>
    </recommendedName>
    <alternativeName>
        <fullName evidence="5">ESCRT-II complex subunit VPS36</fullName>
    </alternativeName>
</protein>
<evidence type="ECO:0000256" key="1">
    <source>
        <dbReference type="ARBA" id="ARBA00009697"/>
    </source>
</evidence>
<dbReference type="OrthoDB" id="271448at2759"/>
<dbReference type="GO" id="GO:0043130">
    <property type="term" value="F:ubiquitin binding"/>
    <property type="evidence" value="ECO:0007669"/>
    <property type="project" value="UniProtKB-UniRule"/>
</dbReference>
<feature type="compositionally biased region" description="Low complexity" evidence="6">
    <location>
        <begin position="170"/>
        <end position="182"/>
    </location>
</feature>
<feature type="region of interest" description="Disordered" evidence="6">
    <location>
        <begin position="166"/>
        <end position="199"/>
    </location>
</feature>
<gene>
    <name evidence="8" type="ORF">FIBSPDRAFT_908791</name>
</gene>
<dbReference type="SMART" id="SM00547">
    <property type="entry name" value="ZnF_RBZ"/>
    <property type="match status" value="2"/>
</dbReference>
<name>A0A166R554_9AGAM</name>
<keyword evidence="5" id="KW-0653">Protein transport</keyword>
<feature type="domain" description="GLUE N-terminal" evidence="7">
    <location>
        <begin position="10"/>
        <end position="302"/>
    </location>
</feature>
<dbReference type="AlphaFoldDB" id="A0A166R554"/>
<dbReference type="InterPro" id="IPR011993">
    <property type="entry name" value="PH-like_dom_sf"/>
</dbReference>
<keyword evidence="4" id="KW-0862">Zinc</keyword>
<accession>A0A166R554</accession>
<feature type="region of interest" description="Disordered" evidence="6">
    <location>
        <begin position="106"/>
        <end position="125"/>
    </location>
</feature>
<keyword evidence="2" id="KW-0479">Metal-binding</keyword>
<dbReference type="InterPro" id="IPR021648">
    <property type="entry name" value="GLUE_dom"/>
</dbReference>
<comment type="subunit">
    <text evidence="5">Component of the endosomal sorting complex required for transport II (ESCRT-II).</text>
</comment>
<comment type="subcellular location">
    <subcellularLocation>
        <location evidence="5">Cytoplasm</location>
    </subcellularLocation>
    <subcellularLocation>
        <location evidence="5">Endosome</location>
    </subcellularLocation>
</comment>
<evidence type="ECO:0000313" key="9">
    <source>
        <dbReference type="Proteomes" id="UP000076532"/>
    </source>
</evidence>
<keyword evidence="5" id="KW-0967">Endosome</keyword>
<dbReference type="InterPro" id="IPR001876">
    <property type="entry name" value="Znf_RanBP2"/>
</dbReference>
<dbReference type="PROSITE" id="PS51495">
    <property type="entry name" value="GLUE"/>
    <property type="match status" value="1"/>
</dbReference>
<evidence type="ECO:0000256" key="3">
    <source>
        <dbReference type="ARBA" id="ARBA00022771"/>
    </source>
</evidence>
<reference evidence="8 9" key="1">
    <citation type="journal article" date="2016" name="Mol. Biol. Evol.">
        <title>Comparative Genomics of Early-Diverging Mushroom-Forming Fungi Provides Insights into the Origins of Lignocellulose Decay Capabilities.</title>
        <authorList>
            <person name="Nagy L.G."/>
            <person name="Riley R."/>
            <person name="Tritt A."/>
            <person name="Adam C."/>
            <person name="Daum C."/>
            <person name="Floudas D."/>
            <person name="Sun H."/>
            <person name="Yadav J.S."/>
            <person name="Pangilinan J."/>
            <person name="Larsson K.H."/>
            <person name="Matsuura K."/>
            <person name="Barry K."/>
            <person name="Labutti K."/>
            <person name="Kuo R."/>
            <person name="Ohm R.A."/>
            <person name="Bhattacharya S.S."/>
            <person name="Shirouzu T."/>
            <person name="Yoshinaga Y."/>
            <person name="Martin F.M."/>
            <person name="Grigoriev I.V."/>
            <person name="Hibbett D.S."/>
        </authorList>
    </citation>
    <scope>NUCLEOTIDE SEQUENCE [LARGE SCALE GENOMIC DNA]</scope>
    <source>
        <strain evidence="8 9">CBS 109695</strain>
    </source>
</reference>
<keyword evidence="5" id="KW-0963">Cytoplasm</keyword>
<dbReference type="Proteomes" id="UP000076532">
    <property type="component" value="Unassembled WGS sequence"/>
</dbReference>
<evidence type="ECO:0000256" key="2">
    <source>
        <dbReference type="ARBA" id="ARBA00022723"/>
    </source>
</evidence>
<dbReference type="Gene3D" id="2.30.30.380">
    <property type="entry name" value="Zn-finger domain of Sec23/24"/>
    <property type="match status" value="1"/>
</dbReference>
<dbReference type="Gene3D" id="6.10.140.260">
    <property type="match status" value="1"/>
</dbReference>
<dbReference type="GO" id="GO:0008270">
    <property type="term" value="F:zinc ion binding"/>
    <property type="evidence" value="ECO:0007669"/>
    <property type="project" value="UniProtKB-KW"/>
</dbReference>
<dbReference type="GO" id="GO:0031902">
    <property type="term" value="C:late endosome membrane"/>
    <property type="evidence" value="ECO:0007669"/>
    <property type="project" value="UniProtKB-UniRule"/>
</dbReference>
<evidence type="ECO:0000256" key="4">
    <source>
        <dbReference type="ARBA" id="ARBA00022833"/>
    </source>
</evidence>
<dbReference type="Pfam" id="PF11605">
    <property type="entry name" value="Vps36_ESCRT-II"/>
    <property type="match status" value="1"/>
</dbReference>
<dbReference type="PANTHER" id="PTHR13128:SF12">
    <property type="entry name" value="VACUOLAR PROTEIN-SORTING-ASSOCIATED PROTEIN 36"/>
    <property type="match status" value="1"/>
</dbReference>
<dbReference type="EMBL" id="KV417506">
    <property type="protein sequence ID" value="KZP27912.1"/>
    <property type="molecule type" value="Genomic_DNA"/>
</dbReference>
<evidence type="ECO:0000256" key="5">
    <source>
        <dbReference type="RuleBase" id="RU367095"/>
    </source>
</evidence>
<keyword evidence="3" id="KW-0863">Zinc-finger</keyword>